<name>A0A6A5UZ17_9PLEO</name>
<dbReference type="AlphaFoldDB" id="A0A6A5UZ17"/>
<organism evidence="1 2">
    <name type="scientific">Bimuria novae-zelandiae CBS 107.79</name>
    <dbReference type="NCBI Taxonomy" id="1447943"/>
    <lineage>
        <taxon>Eukaryota</taxon>
        <taxon>Fungi</taxon>
        <taxon>Dikarya</taxon>
        <taxon>Ascomycota</taxon>
        <taxon>Pezizomycotina</taxon>
        <taxon>Dothideomycetes</taxon>
        <taxon>Pleosporomycetidae</taxon>
        <taxon>Pleosporales</taxon>
        <taxon>Massarineae</taxon>
        <taxon>Didymosphaeriaceae</taxon>
        <taxon>Bimuria</taxon>
    </lineage>
</organism>
<evidence type="ECO:0000313" key="2">
    <source>
        <dbReference type="Proteomes" id="UP000800036"/>
    </source>
</evidence>
<accession>A0A6A5UZ17</accession>
<keyword evidence="2" id="KW-1185">Reference proteome</keyword>
<protein>
    <submittedName>
        <fullName evidence="1">Uncharacterized protein</fullName>
    </submittedName>
</protein>
<sequence length="61" mass="6708">MTLATTPQWQQTVAKKRGQRDHAIQRYLDAQDVRSAVGLLSGLCGTALTVPESSGLAYRYK</sequence>
<dbReference type="EMBL" id="ML976705">
    <property type="protein sequence ID" value="KAF1969878.1"/>
    <property type="molecule type" value="Genomic_DNA"/>
</dbReference>
<proteinExistence type="predicted"/>
<gene>
    <name evidence="1" type="ORF">BU23DRAFT_557292</name>
</gene>
<evidence type="ECO:0000313" key="1">
    <source>
        <dbReference type="EMBL" id="KAF1969878.1"/>
    </source>
</evidence>
<dbReference type="Proteomes" id="UP000800036">
    <property type="component" value="Unassembled WGS sequence"/>
</dbReference>
<reference evidence="1" key="1">
    <citation type="journal article" date="2020" name="Stud. Mycol.">
        <title>101 Dothideomycetes genomes: a test case for predicting lifestyles and emergence of pathogens.</title>
        <authorList>
            <person name="Haridas S."/>
            <person name="Albert R."/>
            <person name="Binder M."/>
            <person name="Bloem J."/>
            <person name="Labutti K."/>
            <person name="Salamov A."/>
            <person name="Andreopoulos B."/>
            <person name="Baker S."/>
            <person name="Barry K."/>
            <person name="Bills G."/>
            <person name="Bluhm B."/>
            <person name="Cannon C."/>
            <person name="Castanera R."/>
            <person name="Culley D."/>
            <person name="Daum C."/>
            <person name="Ezra D."/>
            <person name="Gonzalez J."/>
            <person name="Henrissat B."/>
            <person name="Kuo A."/>
            <person name="Liang C."/>
            <person name="Lipzen A."/>
            <person name="Lutzoni F."/>
            <person name="Magnuson J."/>
            <person name="Mondo S."/>
            <person name="Nolan M."/>
            <person name="Ohm R."/>
            <person name="Pangilinan J."/>
            <person name="Park H.-J."/>
            <person name="Ramirez L."/>
            <person name="Alfaro M."/>
            <person name="Sun H."/>
            <person name="Tritt A."/>
            <person name="Yoshinaga Y."/>
            <person name="Zwiers L.-H."/>
            <person name="Turgeon B."/>
            <person name="Goodwin S."/>
            <person name="Spatafora J."/>
            <person name="Crous P."/>
            <person name="Grigoriev I."/>
        </authorList>
    </citation>
    <scope>NUCLEOTIDE SEQUENCE</scope>
    <source>
        <strain evidence="1">CBS 107.79</strain>
    </source>
</reference>